<evidence type="ECO:0000256" key="3">
    <source>
        <dbReference type="ARBA" id="ARBA00022989"/>
    </source>
</evidence>
<keyword evidence="5" id="KW-0406">Ion transport</keyword>
<keyword evidence="5" id="KW-0187">Copper transport</keyword>
<evidence type="ECO:0000256" key="6">
    <source>
        <dbReference type="SAM" id="MobiDB-lite"/>
    </source>
</evidence>
<sequence>MDMPTSNSSTVVMMVPWLHFAGGDSLIFKSWHLSSNGAIAGACIGLFLFALFERWVNAMRGVLDGYWRKRALALMAGPPSEVPCHDSSSDSISEPSKTPTVSDGVEEVTARPVPSQPSAIRARRSPRTIPPFIPSHDVPRGVLFALQALLYYALMLAVMTFQAAFIISIIVGLMIGEVLFGRYAGGAKSHFSH</sequence>
<dbReference type="GO" id="GO:0005375">
    <property type="term" value="F:copper ion transmembrane transporter activity"/>
    <property type="evidence" value="ECO:0007669"/>
    <property type="project" value="UniProtKB-UniRule"/>
</dbReference>
<keyword evidence="4 5" id="KW-0472">Membrane</keyword>
<keyword evidence="2 5" id="KW-0812">Transmembrane</keyword>
<evidence type="ECO:0000256" key="2">
    <source>
        <dbReference type="ARBA" id="ARBA00022692"/>
    </source>
</evidence>
<dbReference type="InterPro" id="IPR007274">
    <property type="entry name" value="Cop_transporter"/>
</dbReference>
<name>A0A371DU66_9APHY</name>
<accession>A0A371DU66</accession>
<dbReference type="AlphaFoldDB" id="A0A371DU66"/>
<dbReference type="EMBL" id="KZ857381">
    <property type="protein sequence ID" value="RDX56086.1"/>
    <property type="molecule type" value="Genomic_DNA"/>
</dbReference>
<dbReference type="PANTHER" id="PTHR12483:SF27">
    <property type="entry name" value="COPPER TRANSPORT PROTEIN CTR1"/>
    <property type="match status" value="1"/>
</dbReference>
<comment type="subcellular location">
    <subcellularLocation>
        <location evidence="1 5">Membrane</location>
        <topology evidence="1 5">Multi-pass membrane protein</topology>
    </subcellularLocation>
</comment>
<evidence type="ECO:0000256" key="1">
    <source>
        <dbReference type="ARBA" id="ARBA00004141"/>
    </source>
</evidence>
<evidence type="ECO:0000256" key="4">
    <source>
        <dbReference type="ARBA" id="ARBA00023136"/>
    </source>
</evidence>
<dbReference type="STRING" id="139420.A0A371DU66"/>
<evidence type="ECO:0000313" key="7">
    <source>
        <dbReference type="EMBL" id="RDX56086.1"/>
    </source>
</evidence>
<keyword evidence="3 5" id="KW-1133">Transmembrane helix</keyword>
<keyword evidence="5" id="KW-0186">Copper</keyword>
<dbReference type="GO" id="GO:0005886">
    <property type="term" value="C:plasma membrane"/>
    <property type="evidence" value="ECO:0007669"/>
    <property type="project" value="TreeGrafter"/>
</dbReference>
<feature type="region of interest" description="Disordered" evidence="6">
    <location>
        <begin position="82"/>
        <end position="108"/>
    </location>
</feature>
<dbReference type="OrthoDB" id="73901at2759"/>
<evidence type="ECO:0000313" key="8">
    <source>
        <dbReference type="Proteomes" id="UP000256964"/>
    </source>
</evidence>
<organism evidence="7 8">
    <name type="scientific">Lentinus brumalis</name>
    <dbReference type="NCBI Taxonomy" id="2498619"/>
    <lineage>
        <taxon>Eukaryota</taxon>
        <taxon>Fungi</taxon>
        <taxon>Dikarya</taxon>
        <taxon>Basidiomycota</taxon>
        <taxon>Agaricomycotina</taxon>
        <taxon>Agaricomycetes</taxon>
        <taxon>Polyporales</taxon>
        <taxon>Polyporaceae</taxon>
        <taxon>Lentinus</taxon>
    </lineage>
</organism>
<comment type="similarity">
    <text evidence="5">Belongs to the copper transporter (Ctr) (TC 1.A.56) family. SLC31A subfamily.</text>
</comment>
<dbReference type="Pfam" id="PF04145">
    <property type="entry name" value="Ctr"/>
    <property type="match status" value="1"/>
</dbReference>
<feature type="transmembrane region" description="Helical" evidence="5">
    <location>
        <begin position="33"/>
        <end position="52"/>
    </location>
</feature>
<dbReference type="PANTHER" id="PTHR12483">
    <property type="entry name" value="SOLUTE CARRIER FAMILY 31 COPPER TRANSPORTERS"/>
    <property type="match status" value="1"/>
</dbReference>
<feature type="transmembrane region" description="Helical" evidence="5">
    <location>
        <begin position="149"/>
        <end position="175"/>
    </location>
</feature>
<keyword evidence="5" id="KW-0813">Transport</keyword>
<reference evidence="7 8" key="1">
    <citation type="journal article" date="2018" name="Biotechnol. Biofuels">
        <title>Integrative visual omics of the white-rot fungus Polyporus brumalis exposes the biotechnological potential of its oxidative enzymes for delignifying raw plant biomass.</title>
        <authorList>
            <person name="Miyauchi S."/>
            <person name="Rancon A."/>
            <person name="Drula E."/>
            <person name="Hage H."/>
            <person name="Chaduli D."/>
            <person name="Favel A."/>
            <person name="Grisel S."/>
            <person name="Henrissat B."/>
            <person name="Herpoel-Gimbert I."/>
            <person name="Ruiz-Duenas F.J."/>
            <person name="Chevret D."/>
            <person name="Hainaut M."/>
            <person name="Lin J."/>
            <person name="Wang M."/>
            <person name="Pangilinan J."/>
            <person name="Lipzen A."/>
            <person name="Lesage-Meessen L."/>
            <person name="Navarro D."/>
            <person name="Riley R."/>
            <person name="Grigoriev I.V."/>
            <person name="Zhou S."/>
            <person name="Raouche S."/>
            <person name="Rosso M.N."/>
        </authorList>
    </citation>
    <scope>NUCLEOTIDE SEQUENCE [LARGE SCALE GENOMIC DNA]</scope>
    <source>
        <strain evidence="7 8">BRFM 1820</strain>
    </source>
</reference>
<dbReference type="Proteomes" id="UP000256964">
    <property type="component" value="Unassembled WGS sequence"/>
</dbReference>
<evidence type="ECO:0000256" key="5">
    <source>
        <dbReference type="RuleBase" id="RU367022"/>
    </source>
</evidence>
<protein>
    <recommendedName>
        <fullName evidence="5">Copper transport protein</fullName>
    </recommendedName>
</protein>
<gene>
    <name evidence="7" type="ORF">OH76DRAFT_1452185</name>
</gene>
<proteinExistence type="inferred from homology"/>
<keyword evidence="8" id="KW-1185">Reference proteome</keyword>